<organism evidence="2 3">
    <name type="scientific">Actinopolymorpha cephalotaxi</name>
    <dbReference type="NCBI Taxonomy" id="504797"/>
    <lineage>
        <taxon>Bacteria</taxon>
        <taxon>Bacillati</taxon>
        <taxon>Actinomycetota</taxon>
        <taxon>Actinomycetes</taxon>
        <taxon>Propionibacteriales</taxon>
        <taxon>Actinopolymorphaceae</taxon>
        <taxon>Actinopolymorpha</taxon>
    </lineage>
</organism>
<evidence type="ECO:0000313" key="2">
    <source>
        <dbReference type="EMBL" id="SFF95676.1"/>
    </source>
</evidence>
<dbReference type="STRING" id="504797.SAMN05421678_10386"/>
<accession>A0A1I2N2B4</accession>
<protein>
    <submittedName>
        <fullName evidence="2">Orotate phosphoribosyltransferase</fullName>
    </submittedName>
</protein>
<dbReference type="EMBL" id="FOOI01000003">
    <property type="protein sequence ID" value="SFF95676.1"/>
    <property type="molecule type" value="Genomic_DNA"/>
</dbReference>
<dbReference type="InterPro" id="IPR000836">
    <property type="entry name" value="PRTase_dom"/>
</dbReference>
<keyword evidence="2" id="KW-0328">Glycosyltransferase</keyword>
<sequence length="206" mass="21679">MSSCDDHRMIDHLGADFLLRLAGARNGHFRLESGYHGDVWLDDLDGVFRRPGDLPPLVTALADRLRAYDPDAVCGPLTGGAFLAQLLARELGVEFHWTQRVRAPEAGVLFSAAYALPDGANLSGRRVAVVDDVVNAGSAVRATLDSVTTGGGEPVVVGALLRLGPPDTRPASIGGARVEALAEADSFLWEPATCPRCAAGEPLTQA</sequence>
<keyword evidence="2" id="KW-0808">Transferase</keyword>
<evidence type="ECO:0000259" key="1">
    <source>
        <dbReference type="Pfam" id="PF00156"/>
    </source>
</evidence>
<feature type="domain" description="Phosphoribosyltransferase" evidence="1">
    <location>
        <begin position="65"/>
        <end position="155"/>
    </location>
</feature>
<evidence type="ECO:0000313" key="3">
    <source>
        <dbReference type="Proteomes" id="UP000199052"/>
    </source>
</evidence>
<reference evidence="2 3" key="1">
    <citation type="submission" date="2016-10" db="EMBL/GenBank/DDBJ databases">
        <authorList>
            <person name="de Groot N.N."/>
        </authorList>
    </citation>
    <scope>NUCLEOTIDE SEQUENCE [LARGE SCALE GENOMIC DNA]</scope>
    <source>
        <strain evidence="2 3">CPCC 202808</strain>
    </source>
</reference>
<dbReference type="Gene3D" id="3.40.50.2020">
    <property type="match status" value="1"/>
</dbReference>
<dbReference type="SUPFAM" id="SSF53271">
    <property type="entry name" value="PRTase-like"/>
    <property type="match status" value="1"/>
</dbReference>
<gene>
    <name evidence="2" type="ORF">SAMN05421678_10386</name>
</gene>
<dbReference type="Pfam" id="PF00156">
    <property type="entry name" value="Pribosyltran"/>
    <property type="match status" value="1"/>
</dbReference>
<dbReference type="InterPro" id="IPR029057">
    <property type="entry name" value="PRTase-like"/>
</dbReference>
<dbReference type="GO" id="GO:0016757">
    <property type="term" value="F:glycosyltransferase activity"/>
    <property type="evidence" value="ECO:0007669"/>
    <property type="project" value="UniProtKB-KW"/>
</dbReference>
<dbReference type="OrthoDB" id="9783570at2"/>
<name>A0A1I2N2B4_9ACTN</name>
<dbReference type="Proteomes" id="UP000199052">
    <property type="component" value="Unassembled WGS sequence"/>
</dbReference>
<proteinExistence type="predicted"/>
<dbReference type="AlphaFoldDB" id="A0A1I2N2B4"/>